<dbReference type="Gene3D" id="3.30.40.10">
    <property type="entry name" value="Zinc/RING finger domain, C3HC4 (zinc finger)"/>
    <property type="match status" value="1"/>
</dbReference>
<dbReference type="AlphaFoldDB" id="A0AAN9N5F3"/>
<evidence type="ECO:0000259" key="17">
    <source>
        <dbReference type="PROSITE" id="PS50089"/>
    </source>
</evidence>
<keyword evidence="10" id="KW-0862">Zinc</keyword>
<feature type="signal peptide" evidence="16">
    <location>
        <begin position="1"/>
        <end position="19"/>
    </location>
</feature>
<evidence type="ECO:0000313" key="18">
    <source>
        <dbReference type="EMBL" id="KAK7364318.1"/>
    </source>
</evidence>
<keyword evidence="11 15" id="KW-1133">Transmembrane helix</keyword>
<dbReference type="SMART" id="SM00184">
    <property type="entry name" value="RING"/>
    <property type="match status" value="1"/>
</dbReference>
<keyword evidence="19" id="KW-1185">Reference proteome</keyword>
<dbReference type="EC" id="2.3.2.27" evidence="4"/>
<feature type="chain" id="PRO_5043000725" description="RING-type E3 ubiquitin transferase" evidence="16">
    <location>
        <begin position="20"/>
        <end position="280"/>
    </location>
</feature>
<keyword evidence="9" id="KW-0833">Ubl conjugation pathway</keyword>
<evidence type="ECO:0000256" key="8">
    <source>
        <dbReference type="ARBA" id="ARBA00022771"/>
    </source>
</evidence>
<comment type="caution">
    <text evidence="18">The sequence shown here is derived from an EMBL/GenBank/DDBJ whole genome shotgun (WGS) entry which is preliminary data.</text>
</comment>
<dbReference type="PROSITE" id="PS50089">
    <property type="entry name" value="ZF_RING_2"/>
    <property type="match status" value="1"/>
</dbReference>
<keyword evidence="7" id="KW-0479">Metal-binding</keyword>
<evidence type="ECO:0000256" key="10">
    <source>
        <dbReference type="ARBA" id="ARBA00022833"/>
    </source>
</evidence>
<dbReference type="Proteomes" id="UP001374584">
    <property type="component" value="Unassembled WGS sequence"/>
</dbReference>
<evidence type="ECO:0000256" key="15">
    <source>
        <dbReference type="SAM" id="Phobius"/>
    </source>
</evidence>
<reference evidence="18 19" key="1">
    <citation type="submission" date="2024-01" db="EMBL/GenBank/DDBJ databases">
        <title>The genomes of 5 underutilized Papilionoideae crops provide insights into root nodulation and disease resistanc.</title>
        <authorList>
            <person name="Jiang F."/>
        </authorList>
    </citation>
    <scope>NUCLEOTIDE SEQUENCE [LARGE SCALE GENOMIC DNA]</scope>
    <source>
        <strain evidence="18">JINMINGXINNONG_FW02</strain>
        <tissue evidence="18">Leaves</tissue>
    </source>
</reference>
<comment type="pathway">
    <text evidence="3">Protein modification; protein ubiquitination.</text>
</comment>
<evidence type="ECO:0000256" key="1">
    <source>
        <dbReference type="ARBA" id="ARBA00000900"/>
    </source>
</evidence>
<keyword evidence="8 14" id="KW-0863">Zinc-finger</keyword>
<dbReference type="EMBL" id="JAYMYR010000005">
    <property type="protein sequence ID" value="KAK7364318.1"/>
    <property type="molecule type" value="Genomic_DNA"/>
</dbReference>
<feature type="domain" description="RING-type" evidence="17">
    <location>
        <begin position="113"/>
        <end position="155"/>
    </location>
</feature>
<organism evidence="18 19">
    <name type="scientific">Phaseolus coccineus</name>
    <name type="common">Scarlet runner bean</name>
    <name type="synonym">Phaseolus multiflorus</name>
    <dbReference type="NCBI Taxonomy" id="3886"/>
    <lineage>
        <taxon>Eukaryota</taxon>
        <taxon>Viridiplantae</taxon>
        <taxon>Streptophyta</taxon>
        <taxon>Embryophyta</taxon>
        <taxon>Tracheophyta</taxon>
        <taxon>Spermatophyta</taxon>
        <taxon>Magnoliopsida</taxon>
        <taxon>eudicotyledons</taxon>
        <taxon>Gunneridae</taxon>
        <taxon>Pentapetalae</taxon>
        <taxon>rosids</taxon>
        <taxon>fabids</taxon>
        <taxon>Fabales</taxon>
        <taxon>Fabaceae</taxon>
        <taxon>Papilionoideae</taxon>
        <taxon>50 kb inversion clade</taxon>
        <taxon>NPAAA clade</taxon>
        <taxon>indigoferoid/millettioid clade</taxon>
        <taxon>Phaseoleae</taxon>
        <taxon>Phaseolus</taxon>
    </lineage>
</organism>
<name>A0AAN9N5F3_PHACN</name>
<comment type="similarity">
    <text evidence="13">Belongs to the RING-type zinc finger family. ATL subfamily.</text>
</comment>
<dbReference type="GO" id="GO:0016020">
    <property type="term" value="C:membrane"/>
    <property type="evidence" value="ECO:0007669"/>
    <property type="project" value="UniProtKB-SubCell"/>
</dbReference>
<keyword evidence="6 15" id="KW-0812">Transmembrane</keyword>
<evidence type="ECO:0000256" key="9">
    <source>
        <dbReference type="ARBA" id="ARBA00022786"/>
    </source>
</evidence>
<dbReference type="GO" id="GO:0061630">
    <property type="term" value="F:ubiquitin protein ligase activity"/>
    <property type="evidence" value="ECO:0007669"/>
    <property type="project" value="UniProtKB-EC"/>
</dbReference>
<keyword evidence="5" id="KW-0808">Transferase</keyword>
<evidence type="ECO:0000256" key="2">
    <source>
        <dbReference type="ARBA" id="ARBA00004167"/>
    </source>
</evidence>
<protein>
    <recommendedName>
        <fullName evidence="4">RING-type E3 ubiquitin transferase</fullName>
        <ecNumber evidence="4">2.3.2.27</ecNumber>
    </recommendedName>
</protein>
<dbReference type="CDD" id="cd16461">
    <property type="entry name" value="RING-H2_EL5-like"/>
    <property type="match status" value="1"/>
</dbReference>
<evidence type="ECO:0000256" key="16">
    <source>
        <dbReference type="SAM" id="SignalP"/>
    </source>
</evidence>
<dbReference type="Pfam" id="PF13639">
    <property type="entry name" value="zf-RING_2"/>
    <property type="match status" value="1"/>
</dbReference>
<dbReference type="PANTHER" id="PTHR14155">
    <property type="entry name" value="RING FINGER DOMAIN-CONTAINING"/>
    <property type="match status" value="1"/>
</dbReference>
<sequence length="280" mass="30305">MNTIVLLFLLASSLSSVSCTSRALSPSPATPYGPSNDDTVKATLLMSIIIFVSGLLITALCSISIRYLSHQNHTLPQTTIGLDPRVLAACPVMSYSTLKLNQPKGQQNIAMQCAVCLSDFADADALRLLLKCGHVFHTRCIDAWLAAHVTCPVCRGDVSAETKGDTRARHVFEEEDSVRGFGVLVRLHSTGHSLEGFSIKCPEEVKKKVLEDGECGNSTTIGNSTTMNRSASYDVVLGIGEGVVGSTNNNNNNGWVLLTSIMREEKEFERTTRTFFGCEV</sequence>
<dbReference type="InterPro" id="IPR001841">
    <property type="entry name" value="Znf_RING"/>
</dbReference>
<accession>A0AAN9N5F3</accession>
<comment type="catalytic activity">
    <reaction evidence="1">
        <text>S-ubiquitinyl-[E2 ubiquitin-conjugating enzyme]-L-cysteine + [acceptor protein]-L-lysine = [E2 ubiquitin-conjugating enzyme]-L-cysteine + N(6)-ubiquitinyl-[acceptor protein]-L-lysine.</text>
        <dbReference type="EC" id="2.3.2.27"/>
    </reaction>
</comment>
<evidence type="ECO:0000256" key="7">
    <source>
        <dbReference type="ARBA" id="ARBA00022723"/>
    </source>
</evidence>
<dbReference type="InterPro" id="IPR013083">
    <property type="entry name" value="Znf_RING/FYVE/PHD"/>
</dbReference>
<evidence type="ECO:0000256" key="4">
    <source>
        <dbReference type="ARBA" id="ARBA00012483"/>
    </source>
</evidence>
<evidence type="ECO:0000256" key="12">
    <source>
        <dbReference type="ARBA" id="ARBA00023136"/>
    </source>
</evidence>
<comment type="subcellular location">
    <subcellularLocation>
        <location evidence="2">Membrane</location>
        <topology evidence="2">Single-pass membrane protein</topology>
    </subcellularLocation>
</comment>
<dbReference type="FunFam" id="3.30.40.10:FF:000187">
    <property type="entry name" value="E3 ubiquitin-protein ligase ATL6"/>
    <property type="match status" value="1"/>
</dbReference>
<feature type="transmembrane region" description="Helical" evidence="15">
    <location>
        <begin position="43"/>
        <end position="65"/>
    </location>
</feature>
<dbReference type="GO" id="GO:0008270">
    <property type="term" value="F:zinc ion binding"/>
    <property type="evidence" value="ECO:0007669"/>
    <property type="project" value="UniProtKB-KW"/>
</dbReference>
<keyword evidence="12 15" id="KW-0472">Membrane</keyword>
<dbReference type="PANTHER" id="PTHR14155:SF576">
    <property type="entry name" value="E3 UBIQUITIN-PROTEIN LIGASE ATL6-LIKE"/>
    <property type="match status" value="1"/>
</dbReference>
<evidence type="ECO:0000256" key="14">
    <source>
        <dbReference type="PROSITE-ProRule" id="PRU00175"/>
    </source>
</evidence>
<evidence type="ECO:0000256" key="5">
    <source>
        <dbReference type="ARBA" id="ARBA00022679"/>
    </source>
</evidence>
<evidence type="ECO:0000256" key="6">
    <source>
        <dbReference type="ARBA" id="ARBA00022692"/>
    </source>
</evidence>
<dbReference type="InterPro" id="IPR053238">
    <property type="entry name" value="RING-H2_zinc_finger"/>
</dbReference>
<evidence type="ECO:0000256" key="13">
    <source>
        <dbReference type="ARBA" id="ARBA00024209"/>
    </source>
</evidence>
<proteinExistence type="inferred from homology"/>
<evidence type="ECO:0000256" key="3">
    <source>
        <dbReference type="ARBA" id="ARBA00004906"/>
    </source>
</evidence>
<keyword evidence="16" id="KW-0732">Signal</keyword>
<evidence type="ECO:0000256" key="11">
    <source>
        <dbReference type="ARBA" id="ARBA00022989"/>
    </source>
</evidence>
<evidence type="ECO:0000313" key="19">
    <source>
        <dbReference type="Proteomes" id="UP001374584"/>
    </source>
</evidence>
<dbReference type="SUPFAM" id="SSF57850">
    <property type="entry name" value="RING/U-box"/>
    <property type="match status" value="1"/>
</dbReference>
<gene>
    <name evidence="18" type="ORF">VNO80_12875</name>
</gene>